<feature type="transmembrane region" description="Helical" evidence="6">
    <location>
        <begin position="427"/>
        <end position="446"/>
    </location>
</feature>
<dbReference type="Proteomes" id="UP000677082">
    <property type="component" value="Unassembled WGS sequence"/>
</dbReference>
<dbReference type="InterPro" id="IPR002797">
    <property type="entry name" value="Polysacc_synth"/>
</dbReference>
<feature type="transmembrane region" description="Helical" evidence="6">
    <location>
        <begin position="263"/>
        <end position="284"/>
    </location>
</feature>
<comment type="subcellular location">
    <subcellularLocation>
        <location evidence="1">Cell membrane</location>
        <topology evidence="1">Multi-pass membrane protein</topology>
    </subcellularLocation>
</comment>
<keyword evidence="3 6" id="KW-0812">Transmembrane</keyword>
<feature type="transmembrane region" description="Helical" evidence="6">
    <location>
        <begin position="370"/>
        <end position="389"/>
    </location>
</feature>
<feature type="transmembrane region" description="Helical" evidence="6">
    <location>
        <begin position="452"/>
        <end position="471"/>
    </location>
</feature>
<feature type="transmembrane region" description="Helical" evidence="6">
    <location>
        <begin position="340"/>
        <end position="358"/>
    </location>
</feature>
<evidence type="ECO:0000256" key="3">
    <source>
        <dbReference type="ARBA" id="ARBA00022692"/>
    </source>
</evidence>
<keyword evidence="4 6" id="KW-1133">Transmembrane helix</keyword>
<feature type="transmembrane region" description="Helical" evidence="6">
    <location>
        <begin position="190"/>
        <end position="212"/>
    </location>
</feature>
<dbReference type="GO" id="GO:0005886">
    <property type="term" value="C:plasma membrane"/>
    <property type="evidence" value="ECO:0007669"/>
    <property type="project" value="UniProtKB-SubCell"/>
</dbReference>
<evidence type="ECO:0000313" key="7">
    <source>
        <dbReference type="EMBL" id="GIM95529.1"/>
    </source>
</evidence>
<name>A0A919TGD1_9ACTN</name>
<keyword evidence="5 6" id="KW-0472">Membrane</keyword>
<feature type="transmembrane region" description="Helical" evidence="6">
    <location>
        <begin position="96"/>
        <end position="119"/>
    </location>
</feature>
<evidence type="ECO:0000256" key="6">
    <source>
        <dbReference type="SAM" id="Phobius"/>
    </source>
</evidence>
<evidence type="ECO:0008006" key="9">
    <source>
        <dbReference type="Google" id="ProtNLM"/>
    </source>
</evidence>
<keyword evidence="2" id="KW-1003">Cell membrane</keyword>
<feature type="transmembrane region" description="Helical" evidence="6">
    <location>
        <begin position="305"/>
        <end position="328"/>
    </location>
</feature>
<comment type="caution">
    <text evidence="7">The sequence shown here is derived from an EMBL/GenBank/DDBJ whole genome shotgun (WGS) entry which is preliminary data.</text>
</comment>
<dbReference type="PANTHER" id="PTHR30250">
    <property type="entry name" value="PST FAMILY PREDICTED COLANIC ACID TRANSPORTER"/>
    <property type="match status" value="1"/>
</dbReference>
<evidence type="ECO:0000256" key="2">
    <source>
        <dbReference type="ARBA" id="ARBA00022475"/>
    </source>
</evidence>
<evidence type="ECO:0000256" key="1">
    <source>
        <dbReference type="ARBA" id="ARBA00004651"/>
    </source>
</evidence>
<feature type="transmembrane region" description="Helical" evidence="6">
    <location>
        <begin position="395"/>
        <end position="415"/>
    </location>
</feature>
<reference evidence="7 8" key="1">
    <citation type="submission" date="2021-03" db="EMBL/GenBank/DDBJ databases">
        <title>Whole genome shotgun sequence of Actinoplanes toevensis NBRC 105298.</title>
        <authorList>
            <person name="Komaki H."/>
            <person name="Tamura T."/>
        </authorList>
    </citation>
    <scope>NUCLEOTIDE SEQUENCE [LARGE SCALE GENOMIC DNA]</scope>
    <source>
        <strain evidence="7 8">NBRC 105298</strain>
    </source>
</reference>
<feature type="transmembrane region" description="Helical" evidence="6">
    <location>
        <begin position="224"/>
        <end position="243"/>
    </location>
</feature>
<evidence type="ECO:0000313" key="8">
    <source>
        <dbReference type="Proteomes" id="UP000677082"/>
    </source>
</evidence>
<sequence>MAGTSVETSVETEEKSHVAQLFGRDSAYLAIWAVQLLCAALLTPILTRVLGAEQFGTVTSANAVMQIIFILAGFGLQEAVQREHSGHDNLLGARRLIGFGLLAGASLTFTAWATVGLWSGPLGLADNLGTVKLAVIWAGLSAVTNVSLGLLRSQDRLGAFAVVGLMQSVVAEAVSLGLSKGIAPTADNFIWGQTLAQGLALLIALVLIPPAFVRPRDVEFVGRALLFALPLVPSTLATFVLTSSDRLVVESALGSAEVARYQVAYNVAGMPMLLLSVLSSAWMPRFFSIEEEGQRGAVLRDSRDALSRLMVPVILGFGFGAPLVLRIWAPAEYRPDDLQLLVSVVLVTIVPFAAQLAVTRTLMTYGRTGSIALANFLGALVNLGLNLLLIPHFGLMGSAVATLVAYIMVWLFLAWAGRDVSPGRAPISLLLQMVGASAIAIAAATVPESLPVMAGRVVLGIATVGWFVMIFRQISRTPVHEPSLVEESVEVPMLTEVTTFSARVPVRVPAIGRATVKRPARLEETARIYYGGRYI</sequence>
<evidence type="ECO:0000256" key="5">
    <source>
        <dbReference type="ARBA" id="ARBA00023136"/>
    </source>
</evidence>
<accession>A0A919TGD1</accession>
<dbReference type="InterPro" id="IPR050833">
    <property type="entry name" value="Poly_Biosynth_Transport"/>
</dbReference>
<keyword evidence="8" id="KW-1185">Reference proteome</keyword>
<dbReference type="EMBL" id="BOQN01000095">
    <property type="protein sequence ID" value="GIM95529.1"/>
    <property type="molecule type" value="Genomic_DNA"/>
</dbReference>
<feature type="transmembrane region" description="Helical" evidence="6">
    <location>
        <begin position="131"/>
        <end position="151"/>
    </location>
</feature>
<dbReference type="Pfam" id="PF01943">
    <property type="entry name" value="Polysacc_synt"/>
    <property type="match status" value="1"/>
</dbReference>
<feature type="transmembrane region" description="Helical" evidence="6">
    <location>
        <begin position="27"/>
        <end position="46"/>
    </location>
</feature>
<dbReference type="PANTHER" id="PTHR30250:SF11">
    <property type="entry name" value="O-ANTIGEN TRANSPORTER-RELATED"/>
    <property type="match status" value="1"/>
</dbReference>
<proteinExistence type="predicted"/>
<organism evidence="7 8">
    <name type="scientific">Paractinoplanes toevensis</name>
    <dbReference type="NCBI Taxonomy" id="571911"/>
    <lineage>
        <taxon>Bacteria</taxon>
        <taxon>Bacillati</taxon>
        <taxon>Actinomycetota</taxon>
        <taxon>Actinomycetes</taxon>
        <taxon>Micromonosporales</taxon>
        <taxon>Micromonosporaceae</taxon>
        <taxon>Paractinoplanes</taxon>
    </lineage>
</organism>
<protein>
    <recommendedName>
        <fullName evidence="9">Polysaccharide biosynthesis protein</fullName>
    </recommendedName>
</protein>
<evidence type="ECO:0000256" key="4">
    <source>
        <dbReference type="ARBA" id="ARBA00022989"/>
    </source>
</evidence>
<dbReference type="AlphaFoldDB" id="A0A919TGD1"/>
<feature type="transmembrane region" description="Helical" evidence="6">
    <location>
        <begin position="158"/>
        <end position="178"/>
    </location>
</feature>
<gene>
    <name evidence="7" type="ORF">Ato02nite_073220</name>
</gene>
<feature type="transmembrane region" description="Helical" evidence="6">
    <location>
        <begin position="58"/>
        <end position="76"/>
    </location>
</feature>
<dbReference type="RefSeq" id="WP_213011243.1">
    <property type="nucleotide sequence ID" value="NZ_BOQN01000095.1"/>
</dbReference>